<sequence>MEEPLVVLIARCQADGVITRSSSAEVLSETLSDLIDGVAERLRNESILREDADLPALFRRRWEALLAYATA</sequence>
<organism evidence="1 2">
    <name type="scientific">Stenotrophomonas rhizophila</name>
    <dbReference type="NCBI Taxonomy" id="216778"/>
    <lineage>
        <taxon>Bacteria</taxon>
        <taxon>Pseudomonadati</taxon>
        <taxon>Pseudomonadota</taxon>
        <taxon>Gammaproteobacteria</taxon>
        <taxon>Lysobacterales</taxon>
        <taxon>Lysobacteraceae</taxon>
        <taxon>Stenotrophomonas</taxon>
    </lineage>
</organism>
<comment type="caution">
    <text evidence="1">The sequence shown here is derived from an EMBL/GenBank/DDBJ whole genome shotgun (WGS) entry which is preliminary data.</text>
</comment>
<dbReference type="AlphaFoldDB" id="A0A498CID7"/>
<proteinExistence type="predicted"/>
<reference evidence="1 2" key="1">
    <citation type="submission" date="2018-10" db="EMBL/GenBank/DDBJ databases">
        <title>Comparative analysis of microorganisms from saline springs in Andes Mountain Range, Colombia.</title>
        <authorList>
            <person name="Rubin E."/>
        </authorList>
    </citation>
    <scope>NUCLEOTIDE SEQUENCE [LARGE SCALE GENOMIC DNA]</scope>
    <source>
        <strain evidence="1 2">USBA GBX 843</strain>
    </source>
</reference>
<accession>A0A498CID7</accession>
<gene>
    <name evidence="1" type="ORF">BCL79_2005</name>
</gene>
<evidence type="ECO:0000313" key="2">
    <source>
        <dbReference type="Proteomes" id="UP000274786"/>
    </source>
</evidence>
<dbReference type="EMBL" id="RCDC01000004">
    <property type="protein sequence ID" value="RLK57597.1"/>
    <property type="molecule type" value="Genomic_DNA"/>
</dbReference>
<protein>
    <submittedName>
        <fullName evidence="1">Uncharacterized protein</fullName>
    </submittedName>
</protein>
<name>A0A498CID7_9GAMM</name>
<evidence type="ECO:0000313" key="1">
    <source>
        <dbReference type="EMBL" id="RLK57597.1"/>
    </source>
</evidence>
<dbReference type="Proteomes" id="UP000274786">
    <property type="component" value="Unassembled WGS sequence"/>
</dbReference>